<evidence type="ECO:0000256" key="3">
    <source>
        <dbReference type="ARBA" id="ARBA00023315"/>
    </source>
</evidence>
<gene>
    <name evidence="6" type="ORF">LTR09_001305</name>
</gene>
<dbReference type="EMBL" id="JAWDJX010000002">
    <property type="protein sequence ID" value="KAK3058227.1"/>
    <property type="molecule type" value="Genomic_DNA"/>
</dbReference>
<dbReference type="InterPro" id="IPR032098">
    <property type="entry name" value="Acyltransf_C"/>
</dbReference>
<feature type="region of interest" description="Disordered" evidence="4">
    <location>
        <begin position="654"/>
        <end position="725"/>
    </location>
</feature>
<evidence type="ECO:0000313" key="7">
    <source>
        <dbReference type="Proteomes" id="UP001271007"/>
    </source>
</evidence>
<dbReference type="CDD" id="cd07990">
    <property type="entry name" value="LPLAT_LCLAT1-like"/>
    <property type="match status" value="1"/>
</dbReference>
<name>A0AAJ0GII0_9PEZI</name>
<evidence type="ECO:0000256" key="2">
    <source>
        <dbReference type="ARBA" id="ARBA00022679"/>
    </source>
</evidence>
<evidence type="ECO:0000256" key="4">
    <source>
        <dbReference type="SAM" id="MobiDB-lite"/>
    </source>
</evidence>
<dbReference type="SUPFAM" id="SSF69593">
    <property type="entry name" value="Glycerol-3-phosphate (1)-acyltransferase"/>
    <property type="match status" value="1"/>
</dbReference>
<comment type="caution">
    <text evidence="6">The sequence shown here is derived from an EMBL/GenBank/DDBJ whole genome shotgun (WGS) entry which is preliminary data.</text>
</comment>
<dbReference type="Proteomes" id="UP001271007">
    <property type="component" value="Unassembled WGS sequence"/>
</dbReference>
<feature type="compositionally biased region" description="Low complexity" evidence="4">
    <location>
        <begin position="671"/>
        <end position="683"/>
    </location>
</feature>
<comment type="similarity">
    <text evidence="1">Belongs to the 1-acyl-sn-glycerol-3-phosphate acyltransferase family.</text>
</comment>
<dbReference type="PANTHER" id="PTHR10983:SF16">
    <property type="entry name" value="LYSOCARDIOLIPIN ACYLTRANSFERASE 1"/>
    <property type="match status" value="1"/>
</dbReference>
<evidence type="ECO:0000256" key="1">
    <source>
        <dbReference type="ARBA" id="ARBA00008655"/>
    </source>
</evidence>
<dbReference type="GO" id="GO:0036149">
    <property type="term" value="P:phosphatidylinositol acyl-chain remodeling"/>
    <property type="evidence" value="ECO:0007669"/>
    <property type="project" value="TreeGrafter"/>
</dbReference>
<dbReference type="AlphaFoldDB" id="A0AAJ0GII0"/>
<accession>A0AAJ0GII0</accession>
<keyword evidence="3" id="KW-0012">Acyltransferase</keyword>
<protein>
    <recommendedName>
        <fullName evidence="5">Phospholipid/glycerol acyltransferase domain-containing protein</fullName>
    </recommendedName>
</protein>
<dbReference type="GO" id="GO:0005783">
    <property type="term" value="C:endoplasmic reticulum"/>
    <property type="evidence" value="ECO:0007669"/>
    <property type="project" value="TreeGrafter"/>
</dbReference>
<keyword evidence="2" id="KW-0808">Transferase</keyword>
<dbReference type="Pfam" id="PF16076">
    <property type="entry name" value="Acyltransf_C"/>
    <property type="match status" value="1"/>
</dbReference>
<organism evidence="6 7">
    <name type="scientific">Extremus antarcticus</name>
    <dbReference type="NCBI Taxonomy" id="702011"/>
    <lineage>
        <taxon>Eukaryota</taxon>
        <taxon>Fungi</taxon>
        <taxon>Dikarya</taxon>
        <taxon>Ascomycota</taxon>
        <taxon>Pezizomycotina</taxon>
        <taxon>Dothideomycetes</taxon>
        <taxon>Dothideomycetidae</taxon>
        <taxon>Mycosphaerellales</taxon>
        <taxon>Extremaceae</taxon>
        <taxon>Extremus</taxon>
    </lineage>
</organism>
<feature type="domain" description="Phospholipid/glycerol acyltransferase" evidence="5">
    <location>
        <begin position="212"/>
        <end position="334"/>
    </location>
</feature>
<dbReference type="SMART" id="SM00563">
    <property type="entry name" value="PlsC"/>
    <property type="match status" value="1"/>
</dbReference>
<dbReference type="Pfam" id="PF01553">
    <property type="entry name" value="Acyltransferase"/>
    <property type="match status" value="1"/>
</dbReference>
<proteinExistence type="inferred from homology"/>
<sequence>MQEGGVWQQIVAEELHICAIREGRNPGTKRLPPLRHVVGQAGASTTQTSQHRGFRACEKCGKMVVTNKAASTKATSTMAAPTKAASTKTYSVAGDNGRAGLSLTKSGVNNPNPIQHGGMGQAERAFSAASTFMSGVLAISASQFIGAPLKLVDPKFYDHYMAWTKESFAVLMTTITQWWAPTVVRVSGDESMKGQLYQMEDGSLKCNFPHRMVLMANHQLYTDWLYLWWIAYTNKMHGRIYIILKESLKQLPIFGWGAQFYNFIFLSRKWETDKYRFKSALNHLKNPKDPMWLLIFPEGTNLSGVTREKSASWAKKSGVPDMKNQLLPRKTGLQFCLQELKQTTNWLYDCTIAYEGVPKGMYGQDIFTLRSSFFEGRPPKSVNMFFRRFKISDIPVENDDAFERWLINRWREKDYILEYFYMYNSFPADNAIQALAAAEGKRKPNHAKMIGTEVKGGGWDEFLSIFGPITTAAGALSNVDLTEPLNFDALLGQVAKQQQLNLLNIGKAPIGPASQIYVRNALAAAQKSAGSALPEPVLNYLMKMTPGTQEQMTSGLISAARASGNEYLAKRAAQAPAAKQAVSAQAQKDVDEAAKRTQKWVAKTPVPNPSPKKNSIPNPGPGIKEALPMANMNAVVTRPLSTMAMQTAAASVRNAAAQRTKEKGAALPGQTAAAKNAATGSKAPSVATVAASKKPPPTINGSTTAKAKSVASVPPAAKKRSPAHKAIGTQKYNYAASVKG</sequence>
<reference evidence="6" key="1">
    <citation type="submission" date="2023-04" db="EMBL/GenBank/DDBJ databases">
        <title>Black Yeasts Isolated from many extreme environments.</title>
        <authorList>
            <person name="Coleine C."/>
            <person name="Stajich J.E."/>
            <person name="Selbmann L."/>
        </authorList>
    </citation>
    <scope>NUCLEOTIDE SEQUENCE</scope>
    <source>
        <strain evidence="6">CCFEE 5312</strain>
    </source>
</reference>
<dbReference type="InterPro" id="IPR002123">
    <property type="entry name" value="Plipid/glycerol_acylTrfase"/>
</dbReference>
<evidence type="ECO:0000313" key="6">
    <source>
        <dbReference type="EMBL" id="KAK3058227.1"/>
    </source>
</evidence>
<dbReference type="GO" id="GO:0016746">
    <property type="term" value="F:acyltransferase activity"/>
    <property type="evidence" value="ECO:0007669"/>
    <property type="project" value="UniProtKB-KW"/>
</dbReference>
<feature type="region of interest" description="Disordered" evidence="4">
    <location>
        <begin position="584"/>
        <end position="622"/>
    </location>
</feature>
<evidence type="ECO:0000259" key="5">
    <source>
        <dbReference type="SMART" id="SM00563"/>
    </source>
</evidence>
<dbReference type="PANTHER" id="PTHR10983">
    <property type="entry name" value="1-ACYLGLYCEROL-3-PHOSPHATE ACYLTRANSFERASE-RELATED"/>
    <property type="match status" value="1"/>
</dbReference>
<keyword evidence="7" id="KW-1185">Reference proteome</keyword>